<reference evidence="1 2" key="1">
    <citation type="journal article" date="2024" name="BMC Genomics">
        <title>De novo assembly and annotation of Popillia japonica's genome with initial clues to its potential as an invasive pest.</title>
        <authorList>
            <person name="Cucini C."/>
            <person name="Boschi S."/>
            <person name="Funari R."/>
            <person name="Cardaioli E."/>
            <person name="Iannotti N."/>
            <person name="Marturano G."/>
            <person name="Paoli F."/>
            <person name="Bruttini M."/>
            <person name="Carapelli A."/>
            <person name="Frati F."/>
            <person name="Nardi F."/>
        </authorList>
    </citation>
    <scope>NUCLEOTIDE SEQUENCE [LARGE SCALE GENOMIC DNA]</scope>
    <source>
        <strain evidence="1">DMR45628</strain>
    </source>
</reference>
<dbReference type="AlphaFoldDB" id="A0AAW1K4I2"/>
<dbReference type="EMBL" id="JASPKY010000261">
    <property type="protein sequence ID" value="KAK9712561.1"/>
    <property type="molecule type" value="Genomic_DNA"/>
</dbReference>
<comment type="caution">
    <text evidence="1">The sequence shown here is derived from an EMBL/GenBank/DDBJ whole genome shotgun (WGS) entry which is preliminary data.</text>
</comment>
<evidence type="ECO:0000313" key="2">
    <source>
        <dbReference type="Proteomes" id="UP001458880"/>
    </source>
</evidence>
<protein>
    <submittedName>
        <fullName evidence="1">Uncharacterized protein</fullName>
    </submittedName>
</protein>
<organism evidence="1 2">
    <name type="scientific">Popillia japonica</name>
    <name type="common">Japanese beetle</name>
    <dbReference type="NCBI Taxonomy" id="7064"/>
    <lineage>
        <taxon>Eukaryota</taxon>
        <taxon>Metazoa</taxon>
        <taxon>Ecdysozoa</taxon>
        <taxon>Arthropoda</taxon>
        <taxon>Hexapoda</taxon>
        <taxon>Insecta</taxon>
        <taxon>Pterygota</taxon>
        <taxon>Neoptera</taxon>
        <taxon>Endopterygota</taxon>
        <taxon>Coleoptera</taxon>
        <taxon>Polyphaga</taxon>
        <taxon>Scarabaeiformia</taxon>
        <taxon>Scarabaeidae</taxon>
        <taxon>Rutelinae</taxon>
        <taxon>Popillia</taxon>
    </lineage>
</organism>
<keyword evidence="2" id="KW-1185">Reference proteome</keyword>
<dbReference type="Proteomes" id="UP001458880">
    <property type="component" value="Unassembled WGS sequence"/>
</dbReference>
<sequence>MASLRLEVIRFKKTIRVSTGREDNNNTTTTGDIVDTAARVYDDGKEERRGHGDYAASRVIRDDGKFSLGGAQ</sequence>
<proteinExistence type="predicted"/>
<accession>A0AAW1K4I2</accession>
<name>A0AAW1K4I2_POPJA</name>
<evidence type="ECO:0000313" key="1">
    <source>
        <dbReference type="EMBL" id="KAK9712561.1"/>
    </source>
</evidence>
<gene>
    <name evidence="1" type="ORF">QE152_g24809</name>
</gene>